<feature type="transmembrane region" description="Helical" evidence="5">
    <location>
        <begin position="72"/>
        <end position="89"/>
    </location>
</feature>
<dbReference type="OrthoDB" id="9769739at2"/>
<comment type="caution">
    <text evidence="7">The sequence shown here is derived from an EMBL/GenBank/DDBJ whole genome shotgun (WGS) entry which is preliminary data.</text>
</comment>
<evidence type="ECO:0000313" key="8">
    <source>
        <dbReference type="Proteomes" id="UP000294911"/>
    </source>
</evidence>
<dbReference type="PROSITE" id="PS50801">
    <property type="entry name" value="STAS"/>
    <property type="match status" value="1"/>
</dbReference>
<dbReference type="SUPFAM" id="SSF52091">
    <property type="entry name" value="SpoIIaa-like"/>
    <property type="match status" value="1"/>
</dbReference>
<evidence type="ECO:0000256" key="5">
    <source>
        <dbReference type="SAM" id="Phobius"/>
    </source>
</evidence>
<proteinExistence type="predicted"/>
<organism evidence="7 8">
    <name type="scientific">Tamaricihabitans halophyticus</name>
    <dbReference type="NCBI Taxonomy" id="1262583"/>
    <lineage>
        <taxon>Bacteria</taxon>
        <taxon>Bacillati</taxon>
        <taxon>Actinomycetota</taxon>
        <taxon>Actinomycetes</taxon>
        <taxon>Pseudonocardiales</taxon>
        <taxon>Pseudonocardiaceae</taxon>
        <taxon>Tamaricihabitans</taxon>
    </lineage>
</organism>
<evidence type="ECO:0000256" key="4">
    <source>
        <dbReference type="ARBA" id="ARBA00023136"/>
    </source>
</evidence>
<name>A0A4R2QMY5_9PSEU</name>
<keyword evidence="4 5" id="KW-0472">Membrane</keyword>
<feature type="domain" description="STAS" evidence="6">
    <location>
        <begin position="423"/>
        <end position="504"/>
    </location>
</feature>
<dbReference type="EMBL" id="SLXQ01000007">
    <property type="protein sequence ID" value="TCP50807.1"/>
    <property type="molecule type" value="Genomic_DNA"/>
</dbReference>
<dbReference type="InterPro" id="IPR002645">
    <property type="entry name" value="STAS_dom"/>
</dbReference>
<dbReference type="Pfam" id="PF01740">
    <property type="entry name" value="STAS"/>
    <property type="match status" value="1"/>
</dbReference>
<evidence type="ECO:0000313" key="7">
    <source>
        <dbReference type="EMBL" id="TCP50807.1"/>
    </source>
</evidence>
<dbReference type="RefSeq" id="WP_132878050.1">
    <property type="nucleotide sequence ID" value="NZ_SLXQ01000007.1"/>
</dbReference>
<feature type="transmembrane region" description="Helical" evidence="5">
    <location>
        <begin position="196"/>
        <end position="217"/>
    </location>
</feature>
<feature type="transmembrane region" description="Helical" evidence="5">
    <location>
        <begin position="316"/>
        <end position="332"/>
    </location>
</feature>
<evidence type="ECO:0000256" key="1">
    <source>
        <dbReference type="ARBA" id="ARBA00004141"/>
    </source>
</evidence>
<feature type="transmembrane region" description="Helical" evidence="5">
    <location>
        <begin position="172"/>
        <end position="189"/>
    </location>
</feature>
<accession>A0A4R2QMY5</accession>
<keyword evidence="3 5" id="KW-1133">Transmembrane helix</keyword>
<dbReference type="PANTHER" id="PTHR11814">
    <property type="entry name" value="SULFATE TRANSPORTER"/>
    <property type="match status" value="1"/>
</dbReference>
<gene>
    <name evidence="7" type="ORF">EV191_10768</name>
</gene>
<dbReference type="GO" id="GO:0016020">
    <property type="term" value="C:membrane"/>
    <property type="evidence" value="ECO:0007669"/>
    <property type="project" value="UniProtKB-SubCell"/>
</dbReference>
<dbReference type="CDD" id="cd07042">
    <property type="entry name" value="STAS_SulP_like_sulfate_transporter"/>
    <property type="match status" value="1"/>
</dbReference>
<feature type="transmembrane region" description="Helical" evidence="5">
    <location>
        <begin position="95"/>
        <end position="116"/>
    </location>
</feature>
<dbReference type="InterPro" id="IPR001902">
    <property type="entry name" value="SLC26A/SulP_fam"/>
</dbReference>
<dbReference type="Pfam" id="PF00916">
    <property type="entry name" value="Sulfate_transp"/>
    <property type="match status" value="1"/>
</dbReference>
<protein>
    <submittedName>
        <fullName evidence="7">SulP family sulfate permease</fullName>
    </submittedName>
</protein>
<feature type="transmembrane region" description="Helical" evidence="5">
    <location>
        <begin position="128"/>
        <end position="152"/>
    </location>
</feature>
<keyword evidence="8" id="KW-1185">Reference proteome</keyword>
<dbReference type="Proteomes" id="UP000294911">
    <property type="component" value="Unassembled WGS sequence"/>
</dbReference>
<dbReference type="InterPro" id="IPR036513">
    <property type="entry name" value="STAS_dom_sf"/>
</dbReference>
<evidence type="ECO:0000256" key="2">
    <source>
        <dbReference type="ARBA" id="ARBA00022692"/>
    </source>
</evidence>
<dbReference type="GO" id="GO:0055085">
    <property type="term" value="P:transmembrane transport"/>
    <property type="evidence" value="ECO:0007669"/>
    <property type="project" value="InterPro"/>
</dbReference>
<evidence type="ECO:0000259" key="6">
    <source>
        <dbReference type="PROSITE" id="PS50801"/>
    </source>
</evidence>
<dbReference type="AlphaFoldDB" id="A0A4R2QMY5"/>
<evidence type="ECO:0000256" key="3">
    <source>
        <dbReference type="ARBA" id="ARBA00022989"/>
    </source>
</evidence>
<dbReference type="InterPro" id="IPR011547">
    <property type="entry name" value="SLC26A/SulP_dom"/>
</dbReference>
<comment type="subcellular location">
    <subcellularLocation>
        <location evidence="1">Membrane</location>
        <topology evidence="1">Multi-pass membrane protein</topology>
    </subcellularLocation>
</comment>
<feature type="transmembrane region" description="Helical" evidence="5">
    <location>
        <begin position="338"/>
        <end position="355"/>
    </location>
</feature>
<feature type="transmembrane region" description="Helical" evidence="5">
    <location>
        <begin position="237"/>
        <end position="256"/>
    </location>
</feature>
<dbReference type="Gene3D" id="3.30.750.24">
    <property type="entry name" value="STAS domain"/>
    <property type="match status" value="1"/>
</dbReference>
<reference evidence="7 8" key="1">
    <citation type="submission" date="2019-03" db="EMBL/GenBank/DDBJ databases">
        <title>Genomic Encyclopedia of Type Strains, Phase IV (KMG-IV): sequencing the most valuable type-strain genomes for metagenomic binning, comparative biology and taxonomic classification.</title>
        <authorList>
            <person name="Goeker M."/>
        </authorList>
    </citation>
    <scope>NUCLEOTIDE SEQUENCE [LARGE SCALE GENOMIC DNA]</scope>
    <source>
        <strain evidence="7 8">DSM 45765</strain>
    </source>
</reference>
<sequence length="526" mass="54463">MRLRWLPSRTAPTWPSRGDLLAGPSVALVLIPQSLAYAELAGVPPERGLFTAAAAPAIAAIAGSSRYLQSGPVALTSLLTLGALAPLMATGTAEYAAHAALLAILVGIIRVLLGLLRGGALSYLMSQPVVAGFTVGAAMLIVASQLPTLLGVSAGADNPLVGGWLAITAVDQWQLGPVLLGLSTIAILLGGRKLHALFPGALLATVAGVILGATGFGGAQVGAISGGLPLPSLDLPWASVGALLIPAVVIALVGFAEPAAIARRYAAQDDEPWNANREFVGQGAANLASGLLSGYSVGGSFSRTALNRLSGATSRWSAVFTGLWVLVLLPLAPLLSTLPTAVLAGLVIAAAISLVEIRPFREYWRWSLPQFGVAVPTLILTLLLAPRVELAVLVGVGLAIAVHLWREFRVDIDSWRRGQELHIQLHGVLYFGSAPEVERKLRAALAAQPDAGELVLHLDRVGRLDLTAVLVLRNVLDRVAGEGMPCRFAGIAPSAERLVRKVLRDDATARSVSPGSNTAAPDTAST</sequence>
<keyword evidence="2 5" id="KW-0812">Transmembrane</keyword>